<comment type="caution">
    <text evidence="3">The sequence shown here is derived from an EMBL/GenBank/DDBJ whole genome shotgun (WGS) entry which is preliminary data.</text>
</comment>
<feature type="transmembrane region" description="Helical" evidence="1">
    <location>
        <begin position="171"/>
        <end position="190"/>
    </location>
</feature>
<evidence type="ECO:0000313" key="3">
    <source>
        <dbReference type="EMBL" id="TCC99827.1"/>
    </source>
</evidence>
<evidence type="ECO:0000259" key="2">
    <source>
        <dbReference type="SMART" id="SM00014"/>
    </source>
</evidence>
<keyword evidence="1" id="KW-1133">Transmembrane helix</keyword>
<dbReference type="OrthoDB" id="9773582at2"/>
<feature type="transmembrane region" description="Helical" evidence="1">
    <location>
        <begin position="196"/>
        <end position="217"/>
    </location>
</feature>
<reference evidence="3 4" key="1">
    <citation type="submission" date="2019-02" db="EMBL/GenBank/DDBJ databases">
        <title>Pedobacter sp. RP-1-14 sp. nov., isolated from Arctic soil.</title>
        <authorList>
            <person name="Dahal R.H."/>
        </authorList>
    </citation>
    <scope>NUCLEOTIDE SEQUENCE [LARGE SCALE GENOMIC DNA]</scope>
    <source>
        <strain evidence="3 4">RP-1-14</strain>
    </source>
</reference>
<dbReference type="PANTHER" id="PTHR14969">
    <property type="entry name" value="SPHINGOSINE-1-PHOSPHATE PHOSPHOHYDROLASE"/>
    <property type="match status" value="1"/>
</dbReference>
<dbReference type="SUPFAM" id="SSF48317">
    <property type="entry name" value="Acid phosphatase/Vanadium-dependent haloperoxidase"/>
    <property type="match status" value="1"/>
</dbReference>
<dbReference type="CDD" id="cd03394">
    <property type="entry name" value="PAP2_like_5"/>
    <property type="match status" value="1"/>
</dbReference>
<gene>
    <name evidence="3" type="ORF">EZ437_16425</name>
</gene>
<dbReference type="InterPro" id="IPR036938">
    <property type="entry name" value="PAP2/HPO_sf"/>
</dbReference>
<name>A0A4R0NJ39_9SPHI</name>
<dbReference type="SMART" id="SM00014">
    <property type="entry name" value="acidPPc"/>
    <property type="match status" value="1"/>
</dbReference>
<evidence type="ECO:0000256" key="1">
    <source>
        <dbReference type="SAM" id="Phobius"/>
    </source>
</evidence>
<keyword evidence="1" id="KW-0472">Membrane</keyword>
<accession>A0A4R0NJ39</accession>
<dbReference type="InterPro" id="IPR000326">
    <property type="entry name" value="PAP2/HPO"/>
</dbReference>
<dbReference type="PANTHER" id="PTHR14969:SF13">
    <property type="entry name" value="AT30094P"/>
    <property type="match status" value="1"/>
</dbReference>
<dbReference type="RefSeq" id="WP_131597163.1">
    <property type="nucleotide sequence ID" value="NZ_SJSL01000005.1"/>
</dbReference>
<sequence>MISNKLLTTCLFLLSIPLFSFTQVQDSLSARNMKKISISSFAVPAVFIGYGIVSLSGDNAIRRLDYTTNNELREDHPTFVLKIDNITRYTPAVAVYGLDLLGVKAKHNVIDRSVMLLMSAVIAQASVNGIKSLSHRMRPNGSASNSFPSGHTSFAFMSAEFLNQEYKDQSVWYGIGGYAIATGTGILRLYNNAHWVSDVVAGAGFGILSTKLTYLVYPYIKQKLFRGKPANMVFNPSFQNGNMSFSLIKRL</sequence>
<dbReference type="EMBL" id="SJSL01000005">
    <property type="protein sequence ID" value="TCC99827.1"/>
    <property type="molecule type" value="Genomic_DNA"/>
</dbReference>
<keyword evidence="4" id="KW-1185">Reference proteome</keyword>
<organism evidence="3 4">
    <name type="scientific">Pedobacter psychroterrae</name>
    <dbReference type="NCBI Taxonomy" id="2530453"/>
    <lineage>
        <taxon>Bacteria</taxon>
        <taxon>Pseudomonadati</taxon>
        <taxon>Bacteroidota</taxon>
        <taxon>Sphingobacteriia</taxon>
        <taxon>Sphingobacteriales</taxon>
        <taxon>Sphingobacteriaceae</taxon>
        <taxon>Pedobacter</taxon>
    </lineage>
</organism>
<dbReference type="Gene3D" id="1.20.144.10">
    <property type="entry name" value="Phosphatidic acid phosphatase type 2/haloperoxidase"/>
    <property type="match status" value="1"/>
</dbReference>
<proteinExistence type="predicted"/>
<dbReference type="Proteomes" id="UP000293347">
    <property type="component" value="Unassembled WGS sequence"/>
</dbReference>
<evidence type="ECO:0000313" key="4">
    <source>
        <dbReference type="Proteomes" id="UP000293347"/>
    </source>
</evidence>
<dbReference type="AlphaFoldDB" id="A0A4R0NJ39"/>
<keyword evidence="1" id="KW-0812">Transmembrane</keyword>
<protein>
    <submittedName>
        <fullName evidence="3">Phosphatase PAP2 family protein</fullName>
    </submittedName>
</protein>
<feature type="transmembrane region" description="Helical" evidence="1">
    <location>
        <begin position="36"/>
        <end position="53"/>
    </location>
</feature>
<dbReference type="Pfam" id="PF01569">
    <property type="entry name" value="PAP2"/>
    <property type="match status" value="1"/>
</dbReference>
<feature type="domain" description="Phosphatidic acid phosphatase type 2/haloperoxidase" evidence="2">
    <location>
        <begin position="114"/>
        <end position="214"/>
    </location>
</feature>